<name>A0A6C0CRC7_9ZZZZ</name>
<proteinExistence type="predicted"/>
<reference evidence="2" key="1">
    <citation type="journal article" date="2020" name="Nature">
        <title>Giant virus diversity and host interactions through global metagenomics.</title>
        <authorList>
            <person name="Schulz F."/>
            <person name="Roux S."/>
            <person name="Paez-Espino D."/>
            <person name="Jungbluth S."/>
            <person name="Walsh D.A."/>
            <person name="Denef V.J."/>
            <person name="McMahon K.D."/>
            <person name="Konstantinidis K.T."/>
            <person name="Eloe-Fadrosh E.A."/>
            <person name="Kyrpides N.C."/>
            <person name="Woyke T."/>
        </authorList>
    </citation>
    <scope>NUCLEOTIDE SEQUENCE</scope>
    <source>
        <strain evidence="2">GVMAG-M-3300021473-15</strain>
    </source>
</reference>
<sequence>MNETQLHAYLNEERRRKKQYHLNNLKDYYTHLSNSPRHPASFFASSTKGYFHAKPQASHTSLRKRMVHQAVKSRHRRSNHGIDTPIDMMSRSHISRHRGQPSRHRLRPTQHDYILTKKRRAQHKQFQEIAKQHLLKQKRKSIHPHRRNEEEDDLSSYFNSMTLN</sequence>
<accession>A0A6C0CRC7</accession>
<feature type="region of interest" description="Disordered" evidence="1">
    <location>
        <begin position="136"/>
        <end position="164"/>
    </location>
</feature>
<organism evidence="2">
    <name type="scientific">viral metagenome</name>
    <dbReference type="NCBI Taxonomy" id="1070528"/>
    <lineage>
        <taxon>unclassified sequences</taxon>
        <taxon>metagenomes</taxon>
        <taxon>organismal metagenomes</taxon>
    </lineage>
</organism>
<evidence type="ECO:0000313" key="2">
    <source>
        <dbReference type="EMBL" id="QHT06777.1"/>
    </source>
</evidence>
<evidence type="ECO:0000256" key="1">
    <source>
        <dbReference type="SAM" id="MobiDB-lite"/>
    </source>
</evidence>
<dbReference type="AlphaFoldDB" id="A0A6C0CRC7"/>
<protein>
    <submittedName>
        <fullName evidence="2">Uncharacterized protein</fullName>
    </submittedName>
</protein>
<feature type="compositionally biased region" description="Basic residues" evidence="1">
    <location>
        <begin position="136"/>
        <end position="146"/>
    </location>
</feature>
<dbReference type="EMBL" id="MN739475">
    <property type="protein sequence ID" value="QHT06777.1"/>
    <property type="molecule type" value="Genomic_DNA"/>
</dbReference>